<name>A0AAV2HJ35_LYMST</name>
<dbReference type="Gene3D" id="3.40.640.10">
    <property type="entry name" value="Type I PLP-dependent aspartate aminotransferase-like (Major domain)"/>
    <property type="match status" value="1"/>
</dbReference>
<evidence type="ECO:0000313" key="4">
    <source>
        <dbReference type="Proteomes" id="UP001497497"/>
    </source>
</evidence>
<keyword evidence="1" id="KW-0663">Pyridoxal phosphate</keyword>
<dbReference type="Gene3D" id="3.90.1150.10">
    <property type="entry name" value="Aspartate Aminotransferase, domain 1"/>
    <property type="match status" value="1"/>
</dbReference>
<dbReference type="InterPro" id="IPR015422">
    <property type="entry name" value="PyrdxlP-dep_Trfase_small"/>
</dbReference>
<dbReference type="GO" id="GO:0030170">
    <property type="term" value="F:pyridoxal phosphate binding"/>
    <property type="evidence" value="ECO:0007669"/>
    <property type="project" value="InterPro"/>
</dbReference>
<dbReference type="Pfam" id="PF00155">
    <property type="entry name" value="Aminotran_1_2"/>
    <property type="match status" value="1"/>
</dbReference>
<dbReference type="PRINTS" id="PR00753">
    <property type="entry name" value="ACCSYNTHASE"/>
</dbReference>
<dbReference type="GO" id="GO:0006520">
    <property type="term" value="P:amino acid metabolic process"/>
    <property type="evidence" value="ECO:0007669"/>
    <property type="project" value="TreeGrafter"/>
</dbReference>
<dbReference type="PANTHER" id="PTHR43795">
    <property type="entry name" value="BIFUNCTIONAL ASPARTATE AMINOTRANSFERASE AND GLUTAMATE/ASPARTATE-PREPHENATE AMINOTRANSFERASE-RELATED"/>
    <property type="match status" value="1"/>
</dbReference>
<gene>
    <name evidence="3" type="ORF">GSLYS_00007717001</name>
</gene>
<dbReference type="EMBL" id="CAXITT010000151">
    <property type="protein sequence ID" value="CAL1533757.1"/>
    <property type="molecule type" value="Genomic_DNA"/>
</dbReference>
<proteinExistence type="predicted"/>
<dbReference type="InterPro" id="IPR015424">
    <property type="entry name" value="PyrdxlP-dep_Trfase"/>
</dbReference>
<dbReference type="InterPro" id="IPR050478">
    <property type="entry name" value="Ethylene_sulfur-biosynth"/>
</dbReference>
<evidence type="ECO:0000259" key="2">
    <source>
        <dbReference type="Pfam" id="PF00155"/>
    </source>
</evidence>
<dbReference type="Proteomes" id="UP001497497">
    <property type="component" value="Unassembled WGS sequence"/>
</dbReference>
<keyword evidence="4" id="KW-1185">Reference proteome</keyword>
<dbReference type="CDD" id="cd00609">
    <property type="entry name" value="AAT_like"/>
    <property type="match status" value="1"/>
</dbReference>
<organism evidence="3 4">
    <name type="scientific">Lymnaea stagnalis</name>
    <name type="common">Great pond snail</name>
    <name type="synonym">Helix stagnalis</name>
    <dbReference type="NCBI Taxonomy" id="6523"/>
    <lineage>
        <taxon>Eukaryota</taxon>
        <taxon>Metazoa</taxon>
        <taxon>Spiralia</taxon>
        <taxon>Lophotrochozoa</taxon>
        <taxon>Mollusca</taxon>
        <taxon>Gastropoda</taxon>
        <taxon>Heterobranchia</taxon>
        <taxon>Euthyneura</taxon>
        <taxon>Panpulmonata</taxon>
        <taxon>Hygrophila</taxon>
        <taxon>Lymnaeoidea</taxon>
        <taxon>Lymnaeidae</taxon>
        <taxon>Lymnaea</taxon>
    </lineage>
</organism>
<evidence type="ECO:0000256" key="1">
    <source>
        <dbReference type="ARBA" id="ARBA00022898"/>
    </source>
</evidence>
<dbReference type="InterPro" id="IPR004839">
    <property type="entry name" value="Aminotransferase_I/II_large"/>
</dbReference>
<sequence length="432" mass="49406">MWRRLLHTAMQETLSGRAQDMLQKGTFIGPYFSLVRNNRYHPLDNPKGIADLGLAENKLCDDLWEEKIKSVAQEPEGHHLLHYEKASGNIEFKKTLKTFIESRFQAKEELNIDSIFVTNGVTVVLEALSIALADPGDHIMVTTPYYYRIRNDVYERPSVNVLEVPLGCDINSRTLGQSFVNDIEAVYQSAVDEGKLVKAVMIINPDNPTGGVLTESQLTDVLQFAHRHQLHVIANEIYGLSVFHPDVKFTSILSLVHPDPDKVHFTWGVSKDFGLSGYRCGVFYTKNEALTKYFGLTSIYFRAAGLIQHRLKSILDDTEWLDKTFFPTMKKRKSERFQQYKSVLEAHAVQVYPSPATIFIWANFSEYLPEKSFEAEKLLFDKFLESRVFLLPGQSFYAKEPGWFRVVSSLDEEVHNEGLQRIISVLRSIQKS</sequence>
<accession>A0AAV2HJ35</accession>
<dbReference type="SUPFAM" id="SSF53383">
    <property type="entry name" value="PLP-dependent transferases"/>
    <property type="match status" value="1"/>
</dbReference>
<feature type="domain" description="Aminotransferase class I/classII large" evidence="2">
    <location>
        <begin position="52"/>
        <end position="422"/>
    </location>
</feature>
<evidence type="ECO:0000313" key="3">
    <source>
        <dbReference type="EMBL" id="CAL1533757.1"/>
    </source>
</evidence>
<dbReference type="AlphaFoldDB" id="A0AAV2HJ35"/>
<dbReference type="GO" id="GO:0008483">
    <property type="term" value="F:transaminase activity"/>
    <property type="evidence" value="ECO:0007669"/>
    <property type="project" value="TreeGrafter"/>
</dbReference>
<dbReference type="InterPro" id="IPR015421">
    <property type="entry name" value="PyrdxlP-dep_Trfase_major"/>
</dbReference>
<protein>
    <recommendedName>
        <fullName evidence="2">Aminotransferase class I/classII large domain-containing protein</fullName>
    </recommendedName>
</protein>
<dbReference type="PANTHER" id="PTHR43795:SF39">
    <property type="entry name" value="AMINOTRANSFERASE CLASS I_CLASSII DOMAIN-CONTAINING PROTEIN"/>
    <property type="match status" value="1"/>
</dbReference>
<comment type="caution">
    <text evidence="3">The sequence shown here is derived from an EMBL/GenBank/DDBJ whole genome shotgun (WGS) entry which is preliminary data.</text>
</comment>
<reference evidence="3 4" key="1">
    <citation type="submission" date="2024-04" db="EMBL/GenBank/DDBJ databases">
        <authorList>
            <consortium name="Genoscope - CEA"/>
            <person name="William W."/>
        </authorList>
    </citation>
    <scope>NUCLEOTIDE SEQUENCE [LARGE SCALE GENOMIC DNA]</scope>
</reference>